<sequence length="46" mass="5512">MKTTPEKKVLNLNSFCKFRFQETSKHISSKKIINNHRIFTTIIQFL</sequence>
<dbReference type="EMBL" id="GBXM01076419">
    <property type="protein sequence ID" value="JAH32158.1"/>
    <property type="molecule type" value="Transcribed_RNA"/>
</dbReference>
<proteinExistence type="predicted"/>
<dbReference type="AlphaFoldDB" id="A0A0E9RV64"/>
<accession>A0A0E9RV64</accession>
<organism evidence="1">
    <name type="scientific">Anguilla anguilla</name>
    <name type="common">European freshwater eel</name>
    <name type="synonym">Muraena anguilla</name>
    <dbReference type="NCBI Taxonomy" id="7936"/>
    <lineage>
        <taxon>Eukaryota</taxon>
        <taxon>Metazoa</taxon>
        <taxon>Chordata</taxon>
        <taxon>Craniata</taxon>
        <taxon>Vertebrata</taxon>
        <taxon>Euteleostomi</taxon>
        <taxon>Actinopterygii</taxon>
        <taxon>Neopterygii</taxon>
        <taxon>Teleostei</taxon>
        <taxon>Anguilliformes</taxon>
        <taxon>Anguillidae</taxon>
        <taxon>Anguilla</taxon>
    </lineage>
</organism>
<evidence type="ECO:0000313" key="1">
    <source>
        <dbReference type="EMBL" id="JAH32158.1"/>
    </source>
</evidence>
<name>A0A0E9RV64_ANGAN</name>
<protein>
    <submittedName>
        <fullName evidence="1">Uncharacterized protein</fullName>
    </submittedName>
</protein>
<reference evidence="1" key="1">
    <citation type="submission" date="2014-11" db="EMBL/GenBank/DDBJ databases">
        <authorList>
            <person name="Amaro Gonzalez C."/>
        </authorList>
    </citation>
    <scope>NUCLEOTIDE SEQUENCE</scope>
</reference>
<reference evidence="1" key="2">
    <citation type="journal article" date="2015" name="Fish Shellfish Immunol.">
        <title>Early steps in the European eel (Anguilla anguilla)-Vibrio vulnificus interaction in the gills: Role of the RtxA13 toxin.</title>
        <authorList>
            <person name="Callol A."/>
            <person name="Pajuelo D."/>
            <person name="Ebbesson L."/>
            <person name="Teles M."/>
            <person name="MacKenzie S."/>
            <person name="Amaro C."/>
        </authorList>
    </citation>
    <scope>NUCLEOTIDE SEQUENCE</scope>
</reference>